<evidence type="ECO:0000313" key="3">
    <source>
        <dbReference type="Proteomes" id="UP000400924"/>
    </source>
</evidence>
<evidence type="ECO:0000313" key="2">
    <source>
        <dbReference type="EMBL" id="MPY63350.1"/>
    </source>
</evidence>
<accession>A0A5N8XVE5</accession>
<keyword evidence="3" id="KW-1185">Reference proteome</keyword>
<gene>
    <name evidence="2" type="ORF">FNH08_41210</name>
</gene>
<dbReference type="SUPFAM" id="SSF51338">
    <property type="entry name" value="Composite domain of metallo-dependent hydrolases"/>
    <property type="match status" value="1"/>
</dbReference>
<dbReference type="Proteomes" id="UP000400924">
    <property type="component" value="Unassembled WGS sequence"/>
</dbReference>
<dbReference type="GO" id="GO:0016810">
    <property type="term" value="F:hydrolase activity, acting on carbon-nitrogen (but not peptide) bonds"/>
    <property type="evidence" value="ECO:0007669"/>
    <property type="project" value="InterPro"/>
</dbReference>
<reference evidence="2 3" key="1">
    <citation type="submission" date="2019-07" db="EMBL/GenBank/DDBJ databases">
        <title>New species of Amycolatopsis and Streptomyces.</title>
        <authorList>
            <person name="Duangmal K."/>
            <person name="Teo W.F.A."/>
            <person name="Lipun K."/>
        </authorList>
    </citation>
    <scope>NUCLEOTIDE SEQUENCE [LARGE SCALE GENOMIC DNA]</scope>
    <source>
        <strain evidence="2 3">NBRC 106415</strain>
    </source>
</reference>
<dbReference type="InterPro" id="IPR011059">
    <property type="entry name" value="Metal-dep_hydrolase_composite"/>
</dbReference>
<sequence length="99" mass="10683">QIGFVEDAAIVVRGGVIESVGPAAGTTEFPAAERIDARGQLAGGRFDAQPAQPLGQFAHRARSRAHQRVPWSPWSRGRISSSASRCRSGWLSRTASWVR</sequence>
<comment type="caution">
    <text evidence="2">The sequence shown here is derived from an EMBL/GenBank/DDBJ whole genome shotgun (WGS) entry which is preliminary data.</text>
</comment>
<dbReference type="EMBL" id="VJZC01000552">
    <property type="protein sequence ID" value="MPY63350.1"/>
    <property type="molecule type" value="Genomic_DNA"/>
</dbReference>
<organism evidence="2 3">
    <name type="scientific">Streptomyces spongiae</name>
    <dbReference type="NCBI Taxonomy" id="565072"/>
    <lineage>
        <taxon>Bacteria</taxon>
        <taxon>Bacillati</taxon>
        <taxon>Actinomycetota</taxon>
        <taxon>Actinomycetes</taxon>
        <taxon>Kitasatosporales</taxon>
        <taxon>Streptomycetaceae</taxon>
        <taxon>Streptomyces</taxon>
    </lineage>
</organism>
<protein>
    <submittedName>
        <fullName evidence="2">Uncharacterized protein</fullName>
    </submittedName>
</protein>
<proteinExistence type="predicted"/>
<dbReference type="Gene3D" id="2.30.40.10">
    <property type="entry name" value="Urease, subunit C, domain 1"/>
    <property type="match status" value="1"/>
</dbReference>
<feature type="region of interest" description="Disordered" evidence="1">
    <location>
        <begin position="62"/>
        <end position="81"/>
    </location>
</feature>
<evidence type="ECO:0000256" key="1">
    <source>
        <dbReference type="SAM" id="MobiDB-lite"/>
    </source>
</evidence>
<feature type="non-terminal residue" evidence="2">
    <location>
        <position position="1"/>
    </location>
</feature>
<dbReference type="AlphaFoldDB" id="A0A5N8XVE5"/>
<name>A0A5N8XVE5_9ACTN</name>